<dbReference type="AlphaFoldDB" id="V8C9V5"/>
<comment type="similarity">
    <text evidence="2">Belongs to the complex I 49 kDa subunit family.</text>
</comment>
<comment type="catalytic activity">
    <reaction evidence="2">
        <text>a quinone + NADH + 5 H(+)(in) = a quinol + NAD(+) + 4 H(+)(out)</text>
        <dbReference type="Rhea" id="RHEA:57888"/>
        <dbReference type="ChEBI" id="CHEBI:15378"/>
        <dbReference type="ChEBI" id="CHEBI:24646"/>
        <dbReference type="ChEBI" id="CHEBI:57540"/>
        <dbReference type="ChEBI" id="CHEBI:57945"/>
        <dbReference type="ChEBI" id="CHEBI:132124"/>
    </reaction>
</comment>
<dbReference type="EMBL" id="AZJI01000004">
    <property type="protein sequence ID" value="ETD24144.1"/>
    <property type="molecule type" value="Genomic_DNA"/>
</dbReference>
<evidence type="ECO:0000259" key="4">
    <source>
        <dbReference type="Pfam" id="PF00346"/>
    </source>
</evidence>
<keyword evidence="2" id="KW-1003">Cell membrane</keyword>
<protein>
    <recommendedName>
        <fullName evidence="2">NADH-quinone oxidoreductase subunit D</fullName>
        <ecNumber evidence="2">7.1.1.-</ecNumber>
    </recommendedName>
    <alternativeName>
        <fullName evidence="2">NADH dehydrogenase I subunit D</fullName>
    </alternativeName>
    <alternativeName>
        <fullName evidence="2">NDH-1 subunit D</fullName>
    </alternativeName>
</protein>
<dbReference type="GO" id="GO:0005886">
    <property type="term" value="C:plasma membrane"/>
    <property type="evidence" value="ECO:0007669"/>
    <property type="project" value="UniProtKB-SubCell"/>
</dbReference>
<dbReference type="eggNOG" id="COG0649">
    <property type="taxonomic scope" value="Bacteria"/>
</dbReference>
<evidence type="ECO:0000256" key="2">
    <source>
        <dbReference type="HAMAP-Rule" id="MF_01358"/>
    </source>
</evidence>
<comment type="subunit">
    <text evidence="2">NDH-1 is composed of 14 different subunits. Subunits NuoB, C, D, E, F, and G constitute the peripheral sector of the complex.</text>
</comment>
<comment type="caution">
    <text evidence="5">The sequence shown here is derived from an EMBL/GenBank/DDBJ whole genome shotgun (WGS) entry which is preliminary data.</text>
</comment>
<dbReference type="GO" id="GO:0050136">
    <property type="term" value="F:NADH dehydrogenase (quinone) (non-electrogenic) activity"/>
    <property type="evidence" value="ECO:0007669"/>
    <property type="project" value="UniProtKB-UniRule"/>
</dbReference>
<evidence type="ECO:0000256" key="1">
    <source>
        <dbReference type="ARBA" id="ARBA00023136"/>
    </source>
</evidence>
<keyword evidence="2" id="KW-0813">Transport</keyword>
<dbReference type="Proteomes" id="UP000018731">
    <property type="component" value="Unassembled WGS sequence"/>
</dbReference>
<dbReference type="EC" id="7.1.1.-" evidence="2"/>
<dbReference type="NCBIfam" id="NF004739">
    <property type="entry name" value="PRK06075.1"/>
    <property type="match status" value="1"/>
</dbReference>
<dbReference type="HOGENOM" id="CLU_015134_1_2_7"/>
<dbReference type="InterPro" id="IPR029014">
    <property type="entry name" value="NiFe-Hase_large"/>
</dbReference>
<dbReference type="GO" id="GO:0051287">
    <property type="term" value="F:NAD binding"/>
    <property type="evidence" value="ECO:0007669"/>
    <property type="project" value="InterPro"/>
</dbReference>
<sequence length="418" mass="47315">MAQIYTRLKPQFENIAFEKRDDNSMVLNFGPQHPSTHGQLRLVLELDGEQVKKAHPEIGYLHRGIEKLAENMIYNEFMPTTDRLDYIAASSNNYAFALGVERLIGLEVPRKAQVIRTTILELNRIISHIFFIAVHAMDVGALSLFLYAFKTREYGLDLMEDYCGARLTHNAIRIGGVPLDFPQGWLENLAAFLKEVQKSVELFEGLLDNNRIWRARLEGVGVIDADRAKSWGASGIMLRATGIKYDIRKEEPYELYDELDFCVPVGHNGDSYDRYRLYMLEIRESCKILEQLIALYPSASKQCENLRGGGLLADAPSFISAPKEEIMTQNYSLMQHFVLVTQGMRPPKGEVYVPTESPRGELGFFIHSLGNPYPQRVKIKTPSFAHTALLQEMLVGEYIADIVTIVGSCNAIFGEVDR</sequence>
<dbReference type="PATRIC" id="fig|1357400.3.peg.1235"/>
<name>V8C9V5_9HELI</name>
<comment type="subcellular location">
    <subcellularLocation>
        <location evidence="2">Cell membrane</location>
        <topology evidence="2">Peripheral membrane protein</topology>
        <orientation evidence="2">Cytoplasmic side</orientation>
    </subcellularLocation>
</comment>
<dbReference type="Pfam" id="PF00346">
    <property type="entry name" value="Complex1_49kDa"/>
    <property type="match status" value="1"/>
</dbReference>
<keyword evidence="3" id="KW-0812">Transmembrane</keyword>
<keyword evidence="3" id="KW-1133">Transmembrane helix</keyword>
<proteinExistence type="inferred from homology"/>
<accession>V8C9V5</accession>
<dbReference type="PANTHER" id="PTHR11993">
    <property type="entry name" value="NADH-UBIQUINONE OXIDOREDUCTASE 49 KDA SUBUNIT"/>
    <property type="match status" value="1"/>
</dbReference>
<keyword evidence="2" id="KW-0874">Quinone</keyword>
<reference evidence="5 6" key="1">
    <citation type="journal article" date="2014" name="Genome Announc.">
        <title>Draft genome sequences of six enterohepatic helicobacter species isolated from humans and one from rhesus macaques.</title>
        <authorList>
            <person name="Shen Z."/>
            <person name="Sheh A."/>
            <person name="Young S.K."/>
            <person name="Abouelliel A."/>
            <person name="Ward D.V."/>
            <person name="Earl A.M."/>
            <person name="Fox J.G."/>
        </authorList>
    </citation>
    <scope>NUCLEOTIDE SEQUENCE [LARGE SCALE GENOMIC DNA]</scope>
    <source>
        <strain evidence="5 6">MIT 99-5501</strain>
    </source>
</reference>
<gene>
    <name evidence="2" type="primary">nuoD</name>
    <name evidence="5" type="ORF">HMPREF2086_00892</name>
</gene>
<evidence type="ECO:0000256" key="3">
    <source>
        <dbReference type="SAM" id="Phobius"/>
    </source>
</evidence>
<keyword evidence="2" id="KW-0830">Ubiquinone</keyword>
<evidence type="ECO:0000313" key="6">
    <source>
        <dbReference type="Proteomes" id="UP000018731"/>
    </source>
</evidence>
<dbReference type="OrthoDB" id="9801496at2"/>
<dbReference type="Gene3D" id="1.10.645.10">
    <property type="entry name" value="Cytochrome-c3 Hydrogenase, chain B"/>
    <property type="match status" value="1"/>
</dbReference>
<dbReference type="PANTHER" id="PTHR11993:SF10">
    <property type="entry name" value="NADH DEHYDROGENASE [UBIQUINONE] IRON-SULFUR PROTEIN 2, MITOCHONDRIAL"/>
    <property type="match status" value="1"/>
</dbReference>
<keyword evidence="1 2" id="KW-0472">Membrane</keyword>
<dbReference type="InterPro" id="IPR001135">
    <property type="entry name" value="NADH_Q_OxRdtase_suD"/>
</dbReference>
<dbReference type="GO" id="GO:0048038">
    <property type="term" value="F:quinone binding"/>
    <property type="evidence" value="ECO:0007669"/>
    <property type="project" value="UniProtKB-KW"/>
</dbReference>
<dbReference type="SUPFAM" id="SSF56762">
    <property type="entry name" value="HydB/Nqo4-like"/>
    <property type="match status" value="1"/>
</dbReference>
<organism evidence="5 6">
    <name type="scientific">Helicobacter macacae MIT 99-5501</name>
    <dbReference type="NCBI Taxonomy" id="1357400"/>
    <lineage>
        <taxon>Bacteria</taxon>
        <taxon>Pseudomonadati</taxon>
        <taxon>Campylobacterota</taxon>
        <taxon>Epsilonproteobacteria</taxon>
        <taxon>Campylobacterales</taxon>
        <taxon>Helicobacteraceae</taxon>
        <taxon>Helicobacter</taxon>
    </lineage>
</organism>
<feature type="domain" description="NADH-quinone oxidoreductase subunit D" evidence="4">
    <location>
        <begin position="138"/>
        <end position="418"/>
    </location>
</feature>
<dbReference type="STRING" id="1357400.HMPREF2086_00892"/>
<dbReference type="InterPro" id="IPR022885">
    <property type="entry name" value="NDH1_su_D/H"/>
</dbReference>
<dbReference type="NCBIfam" id="TIGR01962">
    <property type="entry name" value="NuoD"/>
    <property type="match status" value="1"/>
</dbReference>
<comment type="function">
    <text evidence="2">NDH-1 shuttles electrons from NADH, via FMN and iron-sulfur (Fe-S) centers, to quinones in the respiratory chain. The immediate electron acceptor for the enzyme in this species is believed to be ubiquinone. Couples the redox reaction to proton translocation (for every two electrons transferred, four hydrogen ions are translocated across the cytoplasmic membrane), and thus conserves the redox energy in a proton gradient.</text>
</comment>
<evidence type="ECO:0000313" key="5">
    <source>
        <dbReference type="EMBL" id="ETD24144.1"/>
    </source>
</evidence>
<keyword evidence="6" id="KW-1185">Reference proteome</keyword>
<dbReference type="HAMAP" id="MF_01358">
    <property type="entry name" value="NDH1_NuoD"/>
    <property type="match status" value="1"/>
</dbReference>
<feature type="transmembrane region" description="Helical" evidence="3">
    <location>
        <begin position="125"/>
        <end position="149"/>
    </location>
</feature>
<keyword evidence="2" id="KW-0520">NAD</keyword>
<keyword evidence="2" id="KW-1278">Translocase</keyword>
<dbReference type="RefSeq" id="WP_023927615.1">
    <property type="nucleotide sequence ID" value="NZ_KI669454.1"/>
</dbReference>